<name>A0A1H4YGV7_PSEAG</name>
<dbReference type="GO" id="GO:0016787">
    <property type="term" value="F:hydrolase activity"/>
    <property type="evidence" value="ECO:0007669"/>
    <property type="project" value="UniProtKB-KW"/>
</dbReference>
<dbReference type="PANTHER" id="PTHR37946">
    <property type="entry name" value="SLL1969 PROTEIN"/>
    <property type="match status" value="1"/>
</dbReference>
<dbReference type="PANTHER" id="PTHR37946:SF1">
    <property type="entry name" value="SLL1969 PROTEIN"/>
    <property type="match status" value="1"/>
</dbReference>
<protein>
    <submittedName>
        <fullName evidence="2">Triacylglycerol esterase/lipase EstA, alpha/beta hydrolase fold</fullName>
    </submittedName>
</protein>
<keyword evidence="2" id="KW-0378">Hydrolase</keyword>
<dbReference type="AlphaFoldDB" id="A0A1H4YGV7"/>
<organism evidence="2 3">
    <name type="scientific">Pseudomonas anguilliseptica</name>
    <dbReference type="NCBI Taxonomy" id="53406"/>
    <lineage>
        <taxon>Bacteria</taxon>
        <taxon>Pseudomonadati</taxon>
        <taxon>Pseudomonadota</taxon>
        <taxon>Gammaproteobacteria</taxon>
        <taxon>Pseudomonadales</taxon>
        <taxon>Pseudomonadaceae</taxon>
        <taxon>Pseudomonas</taxon>
    </lineage>
</organism>
<dbReference type="OrthoDB" id="869379at2"/>
<evidence type="ECO:0000313" key="3">
    <source>
        <dbReference type="Proteomes" id="UP000242849"/>
    </source>
</evidence>
<feature type="domain" description="AB hydrolase-1" evidence="1">
    <location>
        <begin position="209"/>
        <end position="346"/>
    </location>
</feature>
<dbReference type="SUPFAM" id="SSF53474">
    <property type="entry name" value="alpha/beta-Hydrolases"/>
    <property type="match status" value="1"/>
</dbReference>
<dbReference type="STRING" id="53406.SAMN05421553_2145"/>
<accession>A0A1H4YGV7</accession>
<proteinExistence type="predicted"/>
<dbReference type="InterPro" id="IPR000073">
    <property type="entry name" value="AB_hydrolase_1"/>
</dbReference>
<gene>
    <name evidence="2" type="ORF">SAMN05421553_2145</name>
</gene>
<dbReference type="Pfam" id="PF12697">
    <property type="entry name" value="Abhydrolase_6"/>
    <property type="match status" value="1"/>
</dbReference>
<sequence length="427" mass="47462">MSGWPVLLAAALLLSSGCSLLKLDKEMQQARQELLLIPGQLQVSDSGRSALVALLDADSKLIAYRIAAPDETFYFTAAPAAYQLLGFDDRNGNFILDNDEPRHWLSNAQSAPLSVQPEPDERARLSQLNPLCLTPSDLQQAPALDLSLEVLYHEQPRMQSNYLQPVSFDDPRFNDKNVRMGAWQPLTFMRELGYGLYLLAPWDKHKEPIVLVHGINSSPRVWQALAANLDLQRYQLVLYHFPSGLPLNNSAYMLSVAIRDLQLRHTPPRLHVFAHSMGGLVARRAVQLLSTDDNQRLCLFITLSTPWDGHPSAASGVRDVPLDIPVWRDMAPGSPYLQRLFATPLPAHMRQWLLVSYAGNTRMLPNPNDGTVPLASALRAAAQDEAERLFLLDETHTSILNSTRSHALLERALSSLPAHGCNPANDT</sequence>
<reference evidence="3" key="1">
    <citation type="submission" date="2016-10" db="EMBL/GenBank/DDBJ databases">
        <authorList>
            <person name="Varghese N."/>
            <person name="Submissions S."/>
        </authorList>
    </citation>
    <scope>NUCLEOTIDE SEQUENCE [LARGE SCALE GENOMIC DNA]</scope>
    <source>
        <strain evidence="3">DSM 12111</strain>
    </source>
</reference>
<dbReference type="EMBL" id="FNSC01000001">
    <property type="protein sequence ID" value="SED16278.1"/>
    <property type="molecule type" value="Genomic_DNA"/>
</dbReference>
<evidence type="ECO:0000259" key="1">
    <source>
        <dbReference type="Pfam" id="PF12697"/>
    </source>
</evidence>
<dbReference type="InterPro" id="IPR029058">
    <property type="entry name" value="AB_hydrolase_fold"/>
</dbReference>
<dbReference type="Gene3D" id="3.40.50.1820">
    <property type="entry name" value="alpha/beta hydrolase"/>
    <property type="match status" value="1"/>
</dbReference>
<dbReference type="Proteomes" id="UP000242849">
    <property type="component" value="Unassembled WGS sequence"/>
</dbReference>
<dbReference type="RefSeq" id="WP_090380167.1">
    <property type="nucleotide sequence ID" value="NZ_CP156749.1"/>
</dbReference>
<evidence type="ECO:0000313" key="2">
    <source>
        <dbReference type="EMBL" id="SED16278.1"/>
    </source>
</evidence>
<keyword evidence="3" id="KW-1185">Reference proteome</keyword>